<dbReference type="Proteomes" id="UP000235994">
    <property type="component" value="Unassembled WGS sequence"/>
</dbReference>
<dbReference type="GO" id="GO:0016628">
    <property type="term" value="F:oxidoreductase activity, acting on the CH-CH group of donors, NAD or NADP as acceptor"/>
    <property type="evidence" value="ECO:0007669"/>
    <property type="project" value="InterPro"/>
</dbReference>
<dbReference type="Gene3D" id="3.40.50.720">
    <property type="entry name" value="NAD(P)-binding Rossmann-like Domain"/>
    <property type="match status" value="1"/>
</dbReference>
<keyword evidence="1" id="KW-0560">Oxidoreductase</keyword>
<reference evidence="3 4" key="1">
    <citation type="submission" date="2018-01" db="EMBL/GenBank/DDBJ databases">
        <title>The draft genome of an aniline degradation strain ANB-1.</title>
        <authorList>
            <person name="Zhang L."/>
            <person name="Jiang J."/>
        </authorList>
    </citation>
    <scope>NUCLEOTIDE SEQUENCE [LARGE SCALE GENOMIC DNA]</scope>
    <source>
        <strain evidence="3 4">ANB-1</strain>
    </source>
</reference>
<dbReference type="PANTHER" id="PTHR43205">
    <property type="entry name" value="PROSTAGLANDIN REDUCTASE"/>
    <property type="match status" value="1"/>
</dbReference>
<dbReference type="SUPFAM" id="SSF51735">
    <property type="entry name" value="NAD(P)-binding Rossmann-fold domains"/>
    <property type="match status" value="1"/>
</dbReference>
<dbReference type="PANTHER" id="PTHR43205:SF7">
    <property type="entry name" value="PROSTAGLANDIN REDUCTASE 1"/>
    <property type="match status" value="1"/>
</dbReference>
<dbReference type="EMBL" id="POQS01000001">
    <property type="protein sequence ID" value="PND35490.1"/>
    <property type="molecule type" value="Genomic_DNA"/>
</dbReference>
<protein>
    <submittedName>
        <fullName evidence="3">NADP-dependent oxidoreductase</fullName>
    </submittedName>
</protein>
<accession>A0A2N8KPY8</accession>
<evidence type="ECO:0000313" key="3">
    <source>
        <dbReference type="EMBL" id="PND35490.1"/>
    </source>
</evidence>
<comment type="caution">
    <text evidence="3">The sequence shown here is derived from an EMBL/GenBank/DDBJ whole genome shotgun (WGS) entry which is preliminary data.</text>
</comment>
<evidence type="ECO:0000259" key="2">
    <source>
        <dbReference type="SMART" id="SM00829"/>
    </source>
</evidence>
<dbReference type="InterPro" id="IPR020843">
    <property type="entry name" value="ER"/>
</dbReference>
<dbReference type="AlphaFoldDB" id="A0A2N8KPY8"/>
<evidence type="ECO:0000313" key="4">
    <source>
        <dbReference type="Proteomes" id="UP000235994"/>
    </source>
</evidence>
<dbReference type="FunFam" id="3.40.50.720:FF:000121">
    <property type="entry name" value="Prostaglandin reductase 2"/>
    <property type="match status" value="1"/>
</dbReference>
<dbReference type="SMART" id="SM00829">
    <property type="entry name" value="PKS_ER"/>
    <property type="match status" value="1"/>
</dbReference>
<dbReference type="Gene3D" id="3.90.180.10">
    <property type="entry name" value="Medium-chain alcohol dehydrogenases, catalytic domain"/>
    <property type="match status" value="1"/>
</dbReference>
<dbReference type="InterPro" id="IPR036291">
    <property type="entry name" value="NAD(P)-bd_dom_sf"/>
</dbReference>
<dbReference type="CDD" id="cd05288">
    <property type="entry name" value="PGDH"/>
    <property type="match status" value="1"/>
</dbReference>
<gene>
    <name evidence="3" type="ORF">C1I89_03740</name>
</gene>
<dbReference type="InterPro" id="IPR011032">
    <property type="entry name" value="GroES-like_sf"/>
</dbReference>
<proteinExistence type="predicted"/>
<dbReference type="Pfam" id="PF16884">
    <property type="entry name" value="ADH_N_2"/>
    <property type="match status" value="1"/>
</dbReference>
<dbReference type="InterPro" id="IPR045010">
    <property type="entry name" value="MDR_fam"/>
</dbReference>
<organism evidence="3 4">
    <name type="scientific">Achromobacter pulmonis</name>
    <dbReference type="NCBI Taxonomy" id="1389932"/>
    <lineage>
        <taxon>Bacteria</taxon>
        <taxon>Pseudomonadati</taxon>
        <taxon>Pseudomonadota</taxon>
        <taxon>Betaproteobacteria</taxon>
        <taxon>Burkholderiales</taxon>
        <taxon>Alcaligenaceae</taxon>
        <taxon>Achromobacter</taxon>
    </lineage>
</organism>
<name>A0A2N8KPY8_9BURK</name>
<dbReference type="Pfam" id="PF00107">
    <property type="entry name" value="ADH_zinc_N"/>
    <property type="match status" value="1"/>
</dbReference>
<evidence type="ECO:0000256" key="1">
    <source>
        <dbReference type="ARBA" id="ARBA00023002"/>
    </source>
</evidence>
<feature type="domain" description="Enoyl reductase (ER)" evidence="2">
    <location>
        <begin position="22"/>
        <end position="339"/>
    </location>
</feature>
<dbReference type="InterPro" id="IPR041694">
    <property type="entry name" value="ADH_N_2"/>
</dbReference>
<keyword evidence="4" id="KW-1185">Reference proteome</keyword>
<dbReference type="SUPFAM" id="SSF50129">
    <property type="entry name" value="GroES-like"/>
    <property type="match status" value="1"/>
</dbReference>
<dbReference type="InterPro" id="IPR013149">
    <property type="entry name" value="ADH-like_C"/>
</dbReference>
<dbReference type="RefSeq" id="WP_102771422.1">
    <property type="nucleotide sequence ID" value="NZ_POQS01000001.1"/>
</dbReference>
<sequence>MPQSSSINRRIVLASRPQGEPGDGDFRLETGEVPQPGPGQVLLRTVYLSLDPYMRGRMSDAPSYAEPVKIGEVMVGGTVTRVQASNHPDYRPGDWVLAQSGWQDYALSDGAGLLRLGPDPEHPSYSLGVLGMPGFTGYMGLLDIGQPKAGETVVVAAASGAVGAVVGQIAKIHGCKVVGIAGGADKCRYVVEELGFDDCVDHKTPDLPARLARAVPQGIDVYFENVGGAVFDAVLPLLNPRARVPVCGLISAYNATRAPDGPDRLGQLMRVILTKRLKVQGFIIFNEYAHRYGEFRQAMEGLLRDGRIKYREDVVEELENAPRGLIGLLRGENAGKRIVRVGPDDNRSAP</sequence>